<dbReference type="PANTHER" id="PTHR35601">
    <property type="entry name" value="TOXIN RELE"/>
    <property type="match status" value="1"/>
</dbReference>
<dbReference type="InterPro" id="IPR035093">
    <property type="entry name" value="RelE/ParE_toxin_dom_sf"/>
</dbReference>
<dbReference type="EMBL" id="NGKU01000001">
    <property type="protein sequence ID" value="OTN76873.1"/>
    <property type="molecule type" value="Genomic_DNA"/>
</dbReference>
<sequence>MYDWAFNQKAEKQFSKLDPIVQKRILAWLEHNIHDSTDPRLFGKSLEGAYKTLWRYRIGKYRLVADINDHIFIVTVVKVGKRNDVYKK</sequence>
<evidence type="ECO:0000313" key="4">
    <source>
        <dbReference type="Proteomes" id="UP000195043"/>
    </source>
</evidence>
<proteinExistence type="inferred from homology"/>
<keyword evidence="2" id="KW-1277">Toxin-antitoxin system</keyword>
<dbReference type="InterPro" id="IPR007712">
    <property type="entry name" value="RelE/ParE_toxin"/>
</dbReference>
<protein>
    <recommendedName>
        <fullName evidence="5">Addiction module toxin RelE</fullName>
    </recommendedName>
</protein>
<organism evidence="3 4">
    <name type="scientific">Candidatus Enterococcus testudinis</name>
    <dbReference type="NCBI Taxonomy" id="1834191"/>
    <lineage>
        <taxon>Bacteria</taxon>
        <taxon>Bacillati</taxon>
        <taxon>Bacillota</taxon>
        <taxon>Bacilli</taxon>
        <taxon>Lactobacillales</taxon>
        <taxon>Enterococcaceae</taxon>
        <taxon>Enterococcus</taxon>
    </lineage>
</organism>
<dbReference type="AlphaFoldDB" id="A0A242A8D7"/>
<dbReference type="STRING" id="1834191.A5886_001952"/>
<keyword evidence="4" id="KW-1185">Reference proteome</keyword>
<evidence type="ECO:0008006" key="5">
    <source>
        <dbReference type="Google" id="ProtNLM"/>
    </source>
</evidence>
<reference evidence="3 4" key="1">
    <citation type="submission" date="2017-05" db="EMBL/GenBank/DDBJ databases">
        <title>The Genome Sequence of Enterococcus sp. 8G7_MSG3316.</title>
        <authorList>
            <consortium name="The Broad Institute Genomics Platform"/>
            <consortium name="The Broad Institute Genomic Center for Infectious Diseases"/>
            <person name="Earl A."/>
            <person name="Manson A."/>
            <person name="Schwartman J."/>
            <person name="Gilmore M."/>
            <person name="Abouelleil A."/>
            <person name="Cao P."/>
            <person name="Chapman S."/>
            <person name="Cusick C."/>
            <person name="Shea T."/>
            <person name="Young S."/>
            <person name="Neafsey D."/>
            <person name="Nusbaum C."/>
            <person name="Birren B."/>
        </authorList>
    </citation>
    <scope>NUCLEOTIDE SEQUENCE [LARGE SCALE GENOMIC DNA]</scope>
    <source>
        <strain evidence="3 4">8G7_MSG3316</strain>
    </source>
</reference>
<dbReference type="RefSeq" id="WP_086274935.1">
    <property type="nucleotide sequence ID" value="NZ_NGKU01000001.1"/>
</dbReference>
<comment type="similarity">
    <text evidence="1">Belongs to the RelE toxin family.</text>
</comment>
<dbReference type="PANTHER" id="PTHR35601:SF1">
    <property type="entry name" value="TOXIN RELE"/>
    <property type="match status" value="1"/>
</dbReference>
<dbReference type="OrthoDB" id="9805098at2"/>
<evidence type="ECO:0000313" key="3">
    <source>
        <dbReference type="EMBL" id="OTN76873.1"/>
    </source>
</evidence>
<comment type="caution">
    <text evidence="3">The sequence shown here is derived from an EMBL/GenBank/DDBJ whole genome shotgun (WGS) entry which is preliminary data.</text>
</comment>
<gene>
    <name evidence="3" type="ORF">A5886_001952</name>
</gene>
<dbReference type="Gene3D" id="3.30.2310.20">
    <property type="entry name" value="RelE-like"/>
    <property type="match status" value="1"/>
</dbReference>
<accession>A0A242A8D7</accession>
<dbReference type="SUPFAM" id="SSF143011">
    <property type="entry name" value="RelE-like"/>
    <property type="match status" value="1"/>
</dbReference>
<dbReference type="Proteomes" id="UP000195043">
    <property type="component" value="Unassembled WGS sequence"/>
</dbReference>
<evidence type="ECO:0000256" key="2">
    <source>
        <dbReference type="ARBA" id="ARBA00022649"/>
    </source>
</evidence>
<dbReference type="Pfam" id="PF05016">
    <property type="entry name" value="ParE_toxin"/>
    <property type="match status" value="1"/>
</dbReference>
<evidence type="ECO:0000256" key="1">
    <source>
        <dbReference type="ARBA" id="ARBA00006226"/>
    </source>
</evidence>
<name>A0A242A8D7_9ENTE</name>